<name>A0A1J5RHE3_9ZZZZ</name>
<dbReference type="InterPro" id="IPR054545">
    <property type="entry name" value="ApeI-like"/>
</dbReference>
<dbReference type="Pfam" id="PF22818">
    <property type="entry name" value="ApeI-like"/>
    <property type="match status" value="1"/>
</dbReference>
<dbReference type="AlphaFoldDB" id="A0A1J5RHE3"/>
<gene>
    <name evidence="2" type="primary">fabZ_12</name>
    <name evidence="2" type="ORF">GALL_227800</name>
</gene>
<dbReference type="InterPro" id="IPR029069">
    <property type="entry name" value="HotDog_dom_sf"/>
</dbReference>
<protein>
    <submittedName>
        <fullName evidence="2">3-hydroxyacyl-[acyl-carrier-protein] dehydratase FabZ</fullName>
        <ecNumber evidence="2">4.2.1.59</ecNumber>
    </submittedName>
</protein>
<accession>A0A1J5RHE3</accession>
<proteinExistence type="predicted"/>
<dbReference type="SUPFAM" id="SSF54637">
    <property type="entry name" value="Thioesterase/thiol ester dehydrase-isomerase"/>
    <property type="match status" value="1"/>
</dbReference>
<dbReference type="EMBL" id="MLJW01000171">
    <property type="protein sequence ID" value="OIQ95193.1"/>
    <property type="molecule type" value="Genomic_DNA"/>
</dbReference>
<evidence type="ECO:0000259" key="1">
    <source>
        <dbReference type="Pfam" id="PF22818"/>
    </source>
</evidence>
<reference evidence="2" key="1">
    <citation type="submission" date="2016-10" db="EMBL/GenBank/DDBJ databases">
        <title>Sequence of Gallionella enrichment culture.</title>
        <authorList>
            <person name="Poehlein A."/>
            <person name="Muehling M."/>
            <person name="Daniel R."/>
        </authorList>
    </citation>
    <scope>NUCLEOTIDE SEQUENCE</scope>
</reference>
<feature type="domain" description="ApeI dehydratase-like" evidence="1">
    <location>
        <begin position="4"/>
        <end position="83"/>
    </location>
</feature>
<keyword evidence="2" id="KW-0456">Lyase</keyword>
<dbReference type="EC" id="4.2.1.59" evidence="2"/>
<dbReference type="Gene3D" id="3.10.129.10">
    <property type="entry name" value="Hotdog Thioesterase"/>
    <property type="match status" value="1"/>
</dbReference>
<dbReference type="GO" id="GO:0019171">
    <property type="term" value="F:(3R)-hydroxyacyl-[acyl-carrier-protein] dehydratase activity"/>
    <property type="evidence" value="ECO:0007669"/>
    <property type="project" value="UniProtKB-EC"/>
</dbReference>
<organism evidence="2">
    <name type="scientific">mine drainage metagenome</name>
    <dbReference type="NCBI Taxonomy" id="410659"/>
    <lineage>
        <taxon>unclassified sequences</taxon>
        <taxon>metagenomes</taxon>
        <taxon>ecological metagenomes</taxon>
    </lineage>
</organism>
<comment type="caution">
    <text evidence="2">The sequence shown here is derived from an EMBL/GenBank/DDBJ whole genome shotgun (WGS) entry which is preliminary data.</text>
</comment>
<sequence>MNKLSLHFAAVHPTAAGHFPGNPIIPGALLLAEVLRCIEQAEGARCASCNINAAKFLHPVRPGDTVAIEYVVSARGTIEFQCDVAGIRVLTGGVVANA</sequence>
<evidence type="ECO:0000313" key="2">
    <source>
        <dbReference type="EMBL" id="OIQ95193.1"/>
    </source>
</evidence>